<protein>
    <submittedName>
        <fullName evidence="4">RWD domain-containing protein</fullName>
    </submittedName>
</protein>
<proteinExistence type="predicted"/>
<feature type="domain" description="RWD" evidence="2">
    <location>
        <begin position="1"/>
        <end position="99"/>
    </location>
</feature>
<evidence type="ECO:0000313" key="3">
    <source>
        <dbReference type="Proteomes" id="UP000046392"/>
    </source>
</evidence>
<dbReference type="PROSITE" id="PS50908">
    <property type="entry name" value="RWD"/>
    <property type="match status" value="1"/>
</dbReference>
<feature type="coiled-coil region" evidence="1">
    <location>
        <begin position="129"/>
        <end position="168"/>
    </location>
</feature>
<keyword evidence="3" id="KW-1185">Reference proteome</keyword>
<name>A0A0N5C6X4_STREA</name>
<dbReference type="Pfam" id="PF05773">
    <property type="entry name" value="RWD"/>
    <property type="match status" value="1"/>
</dbReference>
<keyword evidence="1" id="KW-0175">Coiled coil</keyword>
<evidence type="ECO:0000259" key="2">
    <source>
        <dbReference type="PROSITE" id="PS50908"/>
    </source>
</evidence>
<dbReference type="WBParaSite" id="SPAL_0001368900.1">
    <property type="protein sequence ID" value="SPAL_0001368900.1"/>
    <property type="gene ID" value="SPAL_0001368900"/>
</dbReference>
<accession>A0A0N5C6X4</accession>
<dbReference type="SUPFAM" id="SSF54495">
    <property type="entry name" value="UBC-like"/>
    <property type="match status" value="1"/>
</dbReference>
<organism evidence="3 4">
    <name type="scientific">Strongyloides papillosus</name>
    <name type="common">Intestinal threadworm</name>
    <dbReference type="NCBI Taxonomy" id="174720"/>
    <lineage>
        <taxon>Eukaryota</taxon>
        <taxon>Metazoa</taxon>
        <taxon>Ecdysozoa</taxon>
        <taxon>Nematoda</taxon>
        <taxon>Chromadorea</taxon>
        <taxon>Rhabditida</taxon>
        <taxon>Tylenchina</taxon>
        <taxon>Panagrolaimomorpha</taxon>
        <taxon>Strongyloidoidea</taxon>
        <taxon>Strongyloididae</taxon>
        <taxon>Strongyloides</taxon>
    </lineage>
</organism>
<dbReference type="InterPro" id="IPR016135">
    <property type="entry name" value="UBQ-conjugating_enzyme/RWD"/>
</dbReference>
<dbReference type="Gene3D" id="3.10.110.10">
    <property type="entry name" value="Ubiquitin Conjugating Enzyme"/>
    <property type="match status" value="1"/>
</dbReference>
<dbReference type="InterPro" id="IPR006575">
    <property type="entry name" value="RWD_dom"/>
</dbReference>
<dbReference type="AlphaFoldDB" id="A0A0N5C6X4"/>
<reference evidence="4" key="1">
    <citation type="submission" date="2017-02" db="UniProtKB">
        <authorList>
            <consortium name="WormBaseParasite"/>
        </authorList>
    </citation>
    <scope>IDENTIFICATION</scope>
</reference>
<evidence type="ECO:0000313" key="4">
    <source>
        <dbReference type="WBParaSite" id="SPAL_0001368900.1"/>
    </source>
</evidence>
<dbReference type="STRING" id="174720.A0A0N5C6X4"/>
<evidence type="ECO:0000256" key="1">
    <source>
        <dbReference type="SAM" id="Coils"/>
    </source>
</evidence>
<sequence>MTAWKTWQLTNICMLIKPTESMSRHEMVKKENVNGKVQFLCNNVYPDNVPTIGIIESKGLQERGKDKFLSKLASKAAERKGDPMITDLYAEASDFLCELKKLQTKDLHEKMLVKEAEKSMQMSMENDIINKATYEEVEAETKRREKEREKIQEEKEFYERKRLESLNKPKTLGAVGEGEMITCIDGQSRMFYIQKREGDEVISTRRKVTSNHVKEFTVVDQVSQVYVSEWTFQWKD</sequence>
<dbReference type="Proteomes" id="UP000046392">
    <property type="component" value="Unplaced"/>
</dbReference>